<name>A0AAW1TAH7_9CHLO</name>
<feature type="compositionally biased region" description="Low complexity" evidence="1">
    <location>
        <begin position="36"/>
        <end position="55"/>
    </location>
</feature>
<keyword evidence="3" id="KW-1185">Reference proteome</keyword>
<comment type="caution">
    <text evidence="2">The sequence shown here is derived from an EMBL/GenBank/DDBJ whole genome shotgun (WGS) entry which is preliminary data.</text>
</comment>
<proteinExistence type="predicted"/>
<dbReference type="Proteomes" id="UP001485043">
    <property type="component" value="Unassembled WGS sequence"/>
</dbReference>
<evidence type="ECO:0000313" key="3">
    <source>
        <dbReference type="Proteomes" id="UP001485043"/>
    </source>
</evidence>
<feature type="compositionally biased region" description="Polar residues" evidence="1">
    <location>
        <begin position="109"/>
        <end position="120"/>
    </location>
</feature>
<feature type="compositionally biased region" description="Basic and acidic residues" evidence="1">
    <location>
        <begin position="63"/>
        <end position="86"/>
    </location>
</feature>
<organism evidence="2 3">
    <name type="scientific">Apatococcus fuscideae</name>
    <dbReference type="NCBI Taxonomy" id="2026836"/>
    <lineage>
        <taxon>Eukaryota</taxon>
        <taxon>Viridiplantae</taxon>
        <taxon>Chlorophyta</taxon>
        <taxon>core chlorophytes</taxon>
        <taxon>Trebouxiophyceae</taxon>
        <taxon>Chlorellales</taxon>
        <taxon>Chlorellaceae</taxon>
        <taxon>Apatococcus</taxon>
    </lineage>
</organism>
<accession>A0AAW1TAH7</accession>
<feature type="non-terminal residue" evidence="2">
    <location>
        <position position="1"/>
    </location>
</feature>
<reference evidence="2 3" key="1">
    <citation type="journal article" date="2024" name="Nat. Commun.">
        <title>Phylogenomics reveals the evolutionary origins of lichenization in chlorophyte algae.</title>
        <authorList>
            <person name="Puginier C."/>
            <person name="Libourel C."/>
            <person name="Otte J."/>
            <person name="Skaloud P."/>
            <person name="Haon M."/>
            <person name="Grisel S."/>
            <person name="Petersen M."/>
            <person name="Berrin J.G."/>
            <person name="Delaux P.M."/>
            <person name="Dal Grande F."/>
            <person name="Keller J."/>
        </authorList>
    </citation>
    <scope>NUCLEOTIDE SEQUENCE [LARGE SCALE GENOMIC DNA]</scope>
    <source>
        <strain evidence="2 3">SAG 2523</strain>
    </source>
</reference>
<dbReference type="AlphaFoldDB" id="A0AAW1TAH7"/>
<evidence type="ECO:0000313" key="2">
    <source>
        <dbReference type="EMBL" id="KAK9865456.1"/>
    </source>
</evidence>
<gene>
    <name evidence="2" type="ORF">WJX84_005783</name>
</gene>
<feature type="region of interest" description="Disordered" evidence="1">
    <location>
        <begin position="14"/>
        <end position="173"/>
    </location>
</feature>
<evidence type="ECO:0000256" key="1">
    <source>
        <dbReference type="SAM" id="MobiDB-lite"/>
    </source>
</evidence>
<evidence type="ECO:0008006" key="4">
    <source>
        <dbReference type="Google" id="ProtNLM"/>
    </source>
</evidence>
<protein>
    <recommendedName>
        <fullName evidence="4">Cyclin-T</fullName>
    </recommendedName>
</protein>
<feature type="compositionally biased region" description="Basic residues" evidence="1">
    <location>
        <begin position="148"/>
        <end position="173"/>
    </location>
</feature>
<dbReference type="EMBL" id="JALJOV010000247">
    <property type="protein sequence ID" value="KAK9865456.1"/>
    <property type="molecule type" value="Genomic_DNA"/>
</dbReference>
<sequence length="173" mass="18746">LDDILKHRAKLVAARTPAITEHQAAQPRPIGRKRSPAPVAAPAASIPPSAFAPSLPKHPVMNGEDRASRDHHNSERSKRHKKDEPSRRRHRERSASPPPRVVAKPSGHSVHSPQMTSPSAQRGPGSLSAVVARMAKSPDSQSGGAQHRSSHQPHARHRSGQHSSGAKHKHFQD</sequence>